<dbReference type="SUPFAM" id="SSF52540">
    <property type="entry name" value="P-loop containing nucleoside triphosphate hydrolases"/>
    <property type="match status" value="1"/>
</dbReference>
<name>A0A9P8SMI4_9HYPO</name>
<dbReference type="GO" id="GO:0016559">
    <property type="term" value="P:peroxisome fission"/>
    <property type="evidence" value="ECO:0007669"/>
    <property type="project" value="TreeGrafter"/>
</dbReference>
<feature type="domain" description="GED" evidence="4">
    <location>
        <begin position="615"/>
        <end position="706"/>
    </location>
</feature>
<feature type="compositionally biased region" description="Low complexity" evidence="3">
    <location>
        <begin position="759"/>
        <end position="773"/>
    </location>
</feature>
<keyword evidence="2" id="KW-0342">GTP-binding</keyword>
<reference evidence="6" key="1">
    <citation type="submission" date="2021-09" db="EMBL/GenBank/DDBJ databases">
        <title>A high-quality genome of the endoparasitic fungus Hirsutella rhossiliensis with a comparison of Hirsutella genomes reveals transposable elements contributing to genome size variation.</title>
        <authorList>
            <person name="Lin R."/>
            <person name="Jiao Y."/>
            <person name="Sun X."/>
            <person name="Ling J."/>
            <person name="Xie B."/>
            <person name="Cheng X."/>
        </authorList>
    </citation>
    <scope>NUCLEOTIDE SEQUENCE</scope>
    <source>
        <strain evidence="6">HR02</strain>
    </source>
</reference>
<keyword evidence="1" id="KW-0547">Nucleotide-binding</keyword>
<dbReference type="GO" id="GO:0016020">
    <property type="term" value="C:membrane"/>
    <property type="evidence" value="ECO:0007669"/>
    <property type="project" value="TreeGrafter"/>
</dbReference>
<dbReference type="GO" id="GO:0005874">
    <property type="term" value="C:microtubule"/>
    <property type="evidence" value="ECO:0007669"/>
    <property type="project" value="TreeGrafter"/>
</dbReference>
<evidence type="ECO:0000259" key="5">
    <source>
        <dbReference type="PROSITE" id="PS51718"/>
    </source>
</evidence>
<dbReference type="InterPro" id="IPR000375">
    <property type="entry name" value="Dynamin_stalk"/>
</dbReference>
<dbReference type="CDD" id="cd08771">
    <property type="entry name" value="DLP_1"/>
    <property type="match status" value="1"/>
</dbReference>
<dbReference type="InterPro" id="IPR022812">
    <property type="entry name" value="Dynamin"/>
</dbReference>
<protein>
    <submittedName>
        <fullName evidence="6">Dynamin family domain-containing protein</fullName>
    </submittedName>
</protein>
<dbReference type="RefSeq" id="XP_044725554.1">
    <property type="nucleotide sequence ID" value="XM_044859154.1"/>
</dbReference>
<dbReference type="PANTHER" id="PTHR11566:SF149">
    <property type="entry name" value="GTPASE, PUTATIVE (AFU_ORTHOLOGUE AFUA_6G11890)-RELATED"/>
    <property type="match status" value="1"/>
</dbReference>
<proteinExistence type="predicted"/>
<dbReference type="SMART" id="SM00053">
    <property type="entry name" value="DYNc"/>
    <property type="match status" value="1"/>
</dbReference>
<comment type="caution">
    <text evidence="6">The sequence shown here is derived from an EMBL/GenBank/DDBJ whole genome shotgun (WGS) entry which is preliminary data.</text>
</comment>
<evidence type="ECO:0000256" key="1">
    <source>
        <dbReference type="ARBA" id="ARBA00022741"/>
    </source>
</evidence>
<dbReference type="Pfam" id="PF00350">
    <property type="entry name" value="Dynamin_N"/>
    <property type="match status" value="1"/>
</dbReference>
<dbReference type="GO" id="GO:0005525">
    <property type="term" value="F:GTP binding"/>
    <property type="evidence" value="ECO:0007669"/>
    <property type="project" value="InterPro"/>
</dbReference>
<dbReference type="InterPro" id="IPR045063">
    <property type="entry name" value="Dynamin_N"/>
</dbReference>
<accession>A0A9P8SMI4</accession>
<evidence type="ECO:0000259" key="4">
    <source>
        <dbReference type="PROSITE" id="PS51388"/>
    </source>
</evidence>
<dbReference type="GO" id="GO:0005739">
    <property type="term" value="C:mitochondrion"/>
    <property type="evidence" value="ECO:0007669"/>
    <property type="project" value="TreeGrafter"/>
</dbReference>
<dbReference type="GeneID" id="68349812"/>
<feature type="compositionally biased region" description="Polar residues" evidence="3">
    <location>
        <begin position="780"/>
        <end position="797"/>
    </location>
</feature>
<dbReference type="PRINTS" id="PR00195">
    <property type="entry name" value="DYNAMIN"/>
</dbReference>
<evidence type="ECO:0000256" key="3">
    <source>
        <dbReference type="SAM" id="MobiDB-lite"/>
    </source>
</evidence>
<keyword evidence="7" id="KW-1185">Reference proteome</keyword>
<feature type="compositionally biased region" description="Low complexity" evidence="3">
    <location>
        <begin position="709"/>
        <end position="737"/>
    </location>
</feature>
<evidence type="ECO:0000313" key="7">
    <source>
        <dbReference type="Proteomes" id="UP000824596"/>
    </source>
</evidence>
<dbReference type="EMBL" id="JAIZPD010000001">
    <property type="protein sequence ID" value="KAH0968041.1"/>
    <property type="molecule type" value="Genomic_DNA"/>
</dbReference>
<evidence type="ECO:0000256" key="2">
    <source>
        <dbReference type="ARBA" id="ARBA00023134"/>
    </source>
</evidence>
<feature type="domain" description="Dynamin-type G" evidence="5">
    <location>
        <begin position="36"/>
        <end position="315"/>
    </location>
</feature>
<dbReference type="Gene3D" id="3.40.50.300">
    <property type="entry name" value="P-loop containing nucleotide triphosphate hydrolases"/>
    <property type="match status" value="1"/>
</dbReference>
<organism evidence="6 7">
    <name type="scientific">Hirsutella rhossiliensis</name>
    <dbReference type="NCBI Taxonomy" id="111463"/>
    <lineage>
        <taxon>Eukaryota</taxon>
        <taxon>Fungi</taxon>
        <taxon>Dikarya</taxon>
        <taxon>Ascomycota</taxon>
        <taxon>Pezizomycotina</taxon>
        <taxon>Sordariomycetes</taxon>
        <taxon>Hypocreomycetidae</taxon>
        <taxon>Hypocreales</taxon>
        <taxon>Ophiocordycipitaceae</taxon>
        <taxon>Hirsutella</taxon>
    </lineage>
</organism>
<dbReference type="InterPro" id="IPR001401">
    <property type="entry name" value="Dynamin_GTPase"/>
</dbReference>
<feature type="region of interest" description="Disordered" evidence="3">
    <location>
        <begin position="701"/>
        <end position="839"/>
    </location>
</feature>
<dbReference type="OrthoDB" id="415706at2759"/>
<dbReference type="GO" id="GO:0003924">
    <property type="term" value="F:GTPase activity"/>
    <property type="evidence" value="ECO:0007669"/>
    <property type="project" value="InterPro"/>
</dbReference>
<dbReference type="Proteomes" id="UP000824596">
    <property type="component" value="Unassembled WGS sequence"/>
</dbReference>
<dbReference type="GO" id="GO:0008017">
    <property type="term" value="F:microtubule binding"/>
    <property type="evidence" value="ECO:0007669"/>
    <property type="project" value="TreeGrafter"/>
</dbReference>
<dbReference type="PROSITE" id="PS51388">
    <property type="entry name" value="GED"/>
    <property type="match status" value="1"/>
</dbReference>
<sequence>MDVSLSPTVLGQLNTAEARALHEVTDRLSSCGVGRIVNLPQIIVVGEQSAGKSSVLEAISHVRFPVQGGLCTRFATELVLRQAKETRVDVSVKFADRSRPSKTFQRAGFNQADLPDIIQEAKESMGLAGTGRDFSKDVLRLEIEGPSMYPLTLVDLPGLFQVDTADQSMRGKETVDQLVESYMSQKNSIILVVITASNQLANHIALRKVKEHDPQRERTIGVINKPDLTRPGYMDERTYIQLARNQESANKLKLGWHVLRNRAEDEPSLDCRDANEDNFFQNSAWASIPREDRGVVSLRRKLSRVLYDHIRNNLHGVVQDIEGKLRERQEELDRLGNSRSSQEDMRSFLLTITGEFQRLARDGIHGRYNDPFFGDLDDQDHKLRAQLRNFNRVFDHVLTTKGSNKQIGRAVDDSQVPDYLETFMERYPYNFPNPETITLEDMSAQLQQQAASNQGREFPGSPNQELVIQLFQKQASPWRSIAEFHINTVTLAAKAFVDQLFRHVIGHPDTSRTTEAILSTCVDPFFSDKENALRGKLEELLRPYTQGYALPLDAVFHRTMSQRSTSRLADHLVEAFREEHPDMFEDQKSRKKLTRTLISEVVSNADDIDGGEFGSDKVIDMMEAYYEMSRRTFTDNIINLAIESCLVCDIPDILTPTKVDRMSSERLRELAAESEDAQSRRRHLQDEIDVLRQGLEQCRRYKPRAVTDPSVATLPTPASTSASNSTATSSSQASPRPLFSQKLFGPGADGPKSSPASLPKWKPFVFTPFTPKPANDSEHSSTSSGTQATSNNHNGNLFGSRYSPVPVSKGSQNGLGKTQGDSGRSVVEPVHPISLFSPR</sequence>
<dbReference type="PROSITE" id="PS51718">
    <property type="entry name" value="G_DYNAMIN_2"/>
    <property type="match status" value="1"/>
</dbReference>
<feature type="compositionally biased region" description="Polar residues" evidence="3">
    <location>
        <begin position="809"/>
        <end position="822"/>
    </location>
</feature>
<dbReference type="Pfam" id="PF01031">
    <property type="entry name" value="Dynamin_M"/>
    <property type="match status" value="1"/>
</dbReference>
<dbReference type="InterPro" id="IPR020850">
    <property type="entry name" value="GED_dom"/>
</dbReference>
<dbReference type="GO" id="GO:0006897">
    <property type="term" value="P:endocytosis"/>
    <property type="evidence" value="ECO:0007669"/>
    <property type="project" value="TreeGrafter"/>
</dbReference>
<gene>
    <name evidence="6" type="ORF">HRG_00683</name>
</gene>
<dbReference type="GO" id="GO:0000266">
    <property type="term" value="P:mitochondrial fission"/>
    <property type="evidence" value="ECO:0007669"/>
    <property type="project" value="TreeGrafter"/>
</dbReference>
<dbReference type="PANTHER" id="PTHR11566">
    <property type="entry name" value="DYNAMIN"/>
    <property type="match status" value="1"/>
</dbReference>
<dbReference type="AlphaFoldDB" id="A0A9P8SMI4"/>
<dbReference type="GO" id="GO:0048312">
    <property type="term" value="P:intracellular distribution of mitochondria"/>
    <property type="evidence" value="ECO:0007669"/>
    <property type="project" value="TreeGrafter"/>
</dbReference>
<dbReference type="InterPro" id="IPR027417">
    <property type="entry name" value="P-loop_NTPase"/>
</dbReference>
<dbReference type="InterPro" id="IPR030381">
    <property type="entry name" value="G_DYNAMIN_dom"/>
</dbReference>
<evidence type="ECO:0000313" key="6">
    <source>
        <dbReference type="EMBL" id="KAH0968041.1"/>
    </source>
</evidence>